<keyword evidence="2 7" id="KW-0645">Protease</keyword>
<protein>
    <submittedName>
        <fullName evidence="7">Major intracellular serine protease</fullName>
        <ecNumber evidence="7">3.4.21.-</ecNumber>
    </submittedName>
</protein>
<dbReference type="GO" id="GO:0006508">
    <property type="term" value="P:proteolysis"/>
    <property type="evidence" value="ECO:0007669"/>
    <property type="project" value="UniProtKB-KW"/>
</dbReference>
<dbReference type="PROSITE" id="PS00137">
    <property type="entry name" value="SUBTILASE_HIS"/>
    <property type="match status" value="1"/>
</dbReference>
<feature type="domain" description="Peptidase S8/S53" evidence="6">
    <location>
        <begin position="41"/>
        <end position="201"/>
    </location>
</feature>
<comment type="caution">
    <text evidence="5">Lacks conserved residue(s) required for the propagation of feature annotation.</text>
</comment>
<dbReference type="Pfam" id="PF00082">
    <property type="entry name" value="Peptidase_S8"/>
    <property type="match status" value="1"/>
</dbReference>
<dbReference type="InterPro" id="IPR022398">
    <property type="entry name" value="Peptidase_S8_His-AS"/>
</dbReference>
<evidence type="ECO:0000313" key="8">
    <source>
        <dbReference type="Proteomes" id="UP000808914"/>
    </source>
</evidence>
<dbReference type="PROSITE" id="PS00136">
    <property type="entry name" value="SUBTILASE_ASP"/>
    <property type="match status" value="1"/>
</dbReference>
<keyword evidence="4" id="KW-0720">Serine protease</keyword>
<comment type="similarity">
    <text evidence="1 5">Belongs to the peptidase S8 family.</text>
</comment>
<dbReference type="SUPFAM" id="SSF52743">
    <property type="entry name" value="Subtilisin-like"/>
    <property type="match status" value="1"/>
</dbReference>
<evidence type="ECO:0000256" key="3">
    <source>
        <dbReference type="ARBA" id="ARBA00022801"/>
    </source>
</evidence>
<dbReference type="InterPro" id="IPR051048">
    <property type="entry name" value="Peptidase_S8/S53_subtilisin"/>
</dbReference>
<dbReference type="PANTHER" id="PTHR43399">
    <property type="entry name" value="SUBTILISIN-RELATED"/>
    <property type="match status" value="1"/>
</dbReference>
<name>A0ABS2Q186_9BACL</name>
<evidence type="ECO:0000256" key="2">
    <source>
        <dbReference type="ARBA" id="ARBA00022670"/>
    </source>
</evidence>
<dbReference type="InterPro" id="IPR000209">
    <property type="entry name" value="Peptidase_S8/S53_dom"/>
</dbReference>
<accession>A0ABS2Q186</accession>
<dbReference type="Gene3D" id="3.40.50.200">
    <property type="entry name" value="Peptidase S8/S53 domain"/>
    <property type="match status" value="1"/>
</dbReference>
<dbReference type="InterPro" id="IPR015500">
    <property type="entry name" value="Peptidase_S8_subtilisin-rel"/>
</dbReference>
<sequence>MNDVRLIPFEVKEVVEQSKEVIPQGVQLIEAPDVWKESEEGQGIVVAVIDTGCDINHPDLKGRVIDGKNFTADYNSGETNYLDNNGHGTHVCGTIAANENNEGILGVAPKANLLVLKALSKDGSGQLEWIIDAIHYAVDWEGPNKEKVNVISMSLGGPQDVPELHQAVKRAVENNILVVCAAGNEGDGRDDTPELSYPGSYMRLSKSVRLISTSK</sequence>
<evidence type="ECO:0000256" key="4">
    <source>
        <dbReference type="ARBA" id="ARBA00022825"/>
    </source>
</evidence>
<dbReference type="PRINTS" id="PR00723">
    <property type="entry name" value="SUBTILISIN"/>
</dbReference>
<evidence type="ECO:0000256" key="1">
    <source>
        <dbReference type="ARBA" id="ARBA00011073"/>
    </source>
</evidence>
<evidence type="ECO:0000313" key="7">
    <source>
        <dbReference type="EMBL" id="MBM7645715.1"/>
    </source>
</evidence>
<dbReference type="Proteomes" id="UP000808914">
    <property type="component" value="Unassembled WGS sequence"/>
</dbReference>
<dbReference type="PROSITE" id="PS51892">
    <property type="entry name" value="SUBTILASE"/>
    <property type="match status" value="1"/>
</dbReference>
<organism evidence="7 8">
    <name type="scientific">Scopulibacillus daqui</name>
    <dbReference type="NCBI Taxonomy" id="1469162"/>
    <lineage>
        <taxon>Bacteria</taxon>
        <taxon>Bacillati</taxon>
        <taxon>Bacillota</taxon>
        <taxon>Bacilli</taxon>
        <taxon>Bacillales</taxon>
        <taxon>Sporolactobacillaceae</taxon>
        <taxon>Scopulibacillus</taxon>
    </lineage>
</organism>
<keyword evidence="3 7" id="KW-0378">Hydrolase</keyword>
<dbReference type="GO" id="GO:0008233">
    <property type="term" value="F:peptidase activity"/>
    <property type="evidence" value="ECO:0007669"/>
    <property type="project" value="UniProtKB-KW"/>
</dbReference>
<reference evidence="7 8" key="1">
    <citation type="submission" date="2021-01" db="EMBL/GenBank/DDBJ databases">
        <title>Genomic Encyclopedia of Type Strains, Phase IV (KMG-IV): sequencing the most valuable type-strain genomes for metagenomic binning, comparative biology and taxonomic classification.</title>
        <authorList>
            <person name="Goeker M."/>
        </authorList>
    </citation>
    <scope>NUCLEOTIDE SEQUENCE [LARGE SCALE GENOMIC DNA]</scope>
    <source>
        <strain evidence="7 8">DSM 28236</strain>
    </source>
</reference>
<proteinExistence type="inferred from homology"/>
<evidence type="ECO:0000259" key="6">
    <source>
        <dbReference type="Pfam" id="PF00082"/>
    </source>
</evidence>
<dbReference type="InterPro" id="IPR023827">
    <property type="entry name" value="Peptidase_S8_Asp-AS"/>
</dbReference>
<dbReference type="EC" id="3.4.21.-" evidence="7"/>
<comment type="caution">
    <text evidence="7">The sequence shown here is derived from an EMBL/GenBank/DDBJ whole genome shotgun (WGS) entry which is preliminary data.</text>
</comment>
<dbReference type="PANTHER" id="PTHR43399:SF4">
    <property type="entry name" value="CELL WALL-ASSOCIATED PROTEASE"/>
    <property type="match status" value="1"/>
</dbReference>
<dbReference type="InterPro" id="IPR036852">
    <property type="entry name" value="Peptidase_S8/S53_dom_sf"/>
</dbReference>
<evidence type="ECO:0000256" key="5">
    <source>
        <dbReference type="PROSITE-ProRule" id="PRU01240"/>
    </source>
</evidence>
<gene>
    <name evidence="7" type="ORF">JOD45_001934</name>
</gene>
<keyword evidence="8" id="KW-1185">Reference proteome</keyword>
<dbReference type="EMBL" id="JAFBER010000011">
    <property type="protein sequence ID" value="MBM7645715.1"/>
    <property type="molecule type" value="Genomic_DNA"/>
</dbReference>